<dbReference type="InterPro" id="IPR013783">
    <property type="entry name" value="Ig-like_fold"/>
</dbReference>
<dbReference type="RefSeq" id="WP_145067952.1">
    <property type="nucleotide sequence ID" value="NZ_CP036287.1"/>
</dbReference>
<evidence type="ECO:0000256" key="1">
    <source>
        <dbReference type="SAM" id="SignalP"/>
    </source>
</evidence>
<sequence precursor="true">MTAQPVYRPLHSPDSRSLARGWARALPERALPVLACAALAAALATPAVAQVQYELAGGSIASVTVGGQKLTPDELSTGTSTGAVQLLESGGKPITAADNLDLYSYFARTTVSPDLWAIDLDPTWRDTSGSAEDFFVFEVGGNDPLRVSARLVDGSLGQEVTFSAWNDLSLIALNGPNSGQHVHALSFSGSDLLDPSGLPLGPGDELSGIEIRSATVDGAAFVHRAVPAAPLYRPTIVATHSAVPFLDLGQTQVTLTATLPVGAPPQAFEWSIGEATFVGGSGAGDPQITLTTQAFDPLEIDLKTYPLGHPEDFQKASYSLGLKLPGGAELHGSAKKWQKLELWFDGPLHAQEDSAPNPFLDLRLDVLFLRPDGTPLLVPGFFAGDGRGSGTGRVWKVRLVPDAIGNWTYLTSFRSGPNVAVATNPLVGVGVAFDGTLGALAIEKRDTDAPGFLAEGRLVYADGPYRRQVDGGYWLKGGTNSPENLFAFRGFEGTEDQNGVDGLHEFGPHEADWTAADADIPGGTFAGDRALLGALNYLESQGVNGLYFLPFNLGGDGSDTAPFLGFANTGYDKTHYAIRRLHQWEAILWEATKRGMHLQIVLAETEPANENWLDGGQFGNERKLFFRELVARFGHHLALKWNLSEENDFSNAQLTAMAGYLRGIDPYDSPISFHVKPNEVAVYQAFYGSPLFEAASVQFSPDLAGSLTEEVRAKSIAAGRPWVVDMDETTPAEIGLSDANAPDLRKRVLWDVYLSGGQVEWYAGQSPLPVGGDTTLEDFRTREEMWTYTRHARTFLEALPFWLMEPSDGLLAGESPAFGGGEVLALAGEAYAVYLPDASQAASLDLSGVSGPFDLRWFDPRSGNYGPTTKVTGGGLLALGTPPAQPGEDWAVVVRRPSLWTTTKSVSSATGGTVVLELDGTPAMAGWSYVVLGSISGTAPGLTLGSGLVLPLVYDLYSQLILSGGAPISGGAGLLDEAGRATATVDFPAAPAVVGLRVYHAWIGAPNLADIPSVATMVLYAP</sequence>
<feature type="domain" description="Putative collagen-binding" evidence="2">
    <location>
        <begin position="823"/>
        <end position="894"/>
    </location>
</feature>
<name>A0A518BP03_9BACT</name>
<feature type="chain" id="PRO_5021919298" description="DUF5060 domain-containing protein" evidence="1">
    <location>
        <begin position="50"/>
        <end position="1022"/>
    </location>
</feature>
<evidence type="ECO:0000313" key="5">
    <source>
        <dbReference type="Proteomes" id="UP000316921"/>
    </source>
</evidence>
<dbReference type="AlphaFoldDB" id="A0A518BP03"/>
<evidence type="ECO:0000313" key="4">
    <source>
        <dbReference type="EMBL" id="QDU68712.1"/>
    </source>
</evidence>
<dbReference type="InterPro" id="IPR024749">
    <property type="entry name" value="Collagen-bd_put"/>
</dbReference>
<protein>
    <recommendedName>
        <fullName evidence="6">DUF5060 domain-containing protein</fullName>
    </recommendedName>
</protein>
<proteinExistence type="predicted"/>
<dbReference type="Gene3D" id="2.60.40.10">
    <property type="entry name" value="Immunoglobulins"/>
    <property type="match status" value="1"/>
</dbReference>
<dbReference type="Proteomes" id="UP000316921">
    <property type="component" value="Chromosome"/>
</dbReference>
<evidence type="ECO:0000259" key="2">
    <source>
        <dbReference type="Pfam" id="PF12904"/>
    </source>
</evidence>
<feature type="domain" description="DUF5060" evidence="3">
    <location>
        <begin position="334"/>
        <end position="414"/>
    </location>
</feature>
<reference evidence="4 5" key="1">
    <citation type="submission" date="2019-02" db="EMBL/GenBank/DDBJ databases">
        <title>Deep-cultivation of Planctomycetes and their phenomic and genomic characterization uncovers novel biology.</title>
        <authorList>
            <person name="Wiegand S."/>
            <person name="Jogler M."/>
            <person name="Boedeker C."/>
            <person name="Pinto D."/>
            <person name="Vollmers J."/>
            <person name="Rivas-Marin E."/>
            <person name="Kohn T."/>
            <person name="Peeters S.H."/>
            <person name="Heuer A."/>
            <person name="Rast P."/>
            <person name="Oberbeckmann S."/>
            <person name="Bunk B."/>
            <person name="Jeske O."/>
            <person name="Meyerdierks A."/>
            <person name="Storesund J.E."/>
            <person name="Kallscheuer N."/>
            <person name="Luecker S."/>
            <person name="Lage O.M."/>
            <person name="Pohl T."/>
            <person name="Merkel B.J."/>
            <person name="Hornburger P."/>
            <person name="Mueller R.-W."/>
            <person name="Bruemmer F."/>
            <person name="Labrenz M."/>
            <person name="Spormann A.M."/>
            <person name="Op den Camp H."/>
            <person name="Overmann J."/>
            <person name="Amann R."/>
            <person name="Jetten M.S.M."/>
            <person name="Mascher T."/>
            <person name="Medema M.H."/>
            <person name="Devos D.P."/>
            <person name="Kaster A.-K."/>
            <person name="Ovreas L."/>
            <person name="Rohde M."/>
            <person name="Galperin M.Y."/>
            <person name="Jogler C."/>
        </authorList>
    </citation>
    <scope>NUCLEOTIDE SEQUENCE [LARGE SCALE GENOMIC DNA]</scope>
    <source>
        <strain evidence="4 5">Pla133</strain>
    </source>
</reference>
<dbReference type="KEGG" id="pbap:Pla133_38150"/>
<dbReference type="Gene3D" id="3.20.20.80">
    <property type="entry name" value="Glycosidases"/>
    <property type="match status" value="1"/>
</dbReference>
<accession>A0A518BP03</accession>
<keyword evidence="5" id="KW-1185">Reference proteome</keyword>
<evidence type="ECO:0008006" key="6">
    <source>
        <dbReference type="Google" id="ProtNLM"/>
    </source>
</evidence>
<gene>
    <name evidence="4" type="ORF">Pla133_38150</name>
</gene>
<evidence type="ECO:0000259" key="3">
    <source>
        <dbReference type="Pfam" id="PF16586"/>
    </source>
</evidence>
<dbReference type="EMBL" id="CP036287">
    <property type="protein sequence ID" value="QDU68712.1"/>
    <property type="molecule type" value="Genomic_DNA"/>
</dbReference>
<dbReference type="InterPro" id="IPR032260">
    <property type="entry name" value="DUF5060"/>
</dbReference>
<organism evidence="4 5">
    <name type="scientific">Engelhardtia mirabilis</name>
    <dbReference type="NCBI Taxonomy" id="2528011"/>
    <lineage>
        <taxon>Bacteria</taxon>
        <taxon>Pseudomonadati</taxon>
        <taxon>Planctomycetota</taxon>
        <taxon>Planctomycetia</taxon>
        <taxon>Planctomycetia incertae sedis</taxon>
        <taxon>Engelhardtia</taxon>
    </lineage>
</organism>
<dbReference type="Pfam" id="PF16586">
    <property type="entry name" value="DUF5060"/>
    <property type="match status" value="1"/>
</dbReference>
<dbReference type="Pfam" id="PF12904">
    <property type="entry name" value="Collagen_bind_2"/>
    <property type="match status" value="1"/>
</dbReference>
<keyword evidence="1" id="KW-0732">Signal</keyword>
<feature type="signal peptide" evidence="1">
    <location>
        <begin position="1"/>
        <end position="49"/>
    </location>
</feature>